<dbReference type="AlphaFoldDB" id="W6QFQ2"/>
<dbReference type="Proteomes" id="UP000030686">
    <property type="component" value="Unassembled WGS sequence"/>
</dbReference>
<dbReference type="OMA" id="GHSWRHC"/>
<evidence type="ECO:0000313" key="2">
    <source>
        <dbReference type="Proteomes" id="UP000030686"/>
    </source>
</evidence>
<name>W6QFQ2_PENRF</name>
<dbReference type="EMBL" id="HG792016">
    <property type="protein sequence ID" value="CDM33014.1"/>
    <property type="molecule type" value="Genomic_DNA"/>
</dbReference>
<dbReference type="OrthoDB" id="4358295at2759"/>
<evidence type="ECO:0000313" key="1">
    <source>
        <dbReference type="EMBL" id="CDM33014.1"/>
    </source>
</evidence>
<accession>W6QFQ2</accession>
<proteinExistence type="predicted"/>
<protein>
    <submittedName>
        <fullName evidence="1">Genomic scaffold, ProqFM164S02</fullName>
    </submittedName>
</protein>
<reference evidence="1" key="1">
    <citation type="journal article" date="2014" name="Nat. Commun.">
        <title>Multiple recent horizontal transfers of a large genomic region in cheese making fungi.</title>
        <authorList>
            <person name="Cheeseman K."/>
            <person name="Ropars J."/>
            <person name="Renault P."/>
            <person name="Dupont J."/>
            <person name="Gouzy J."/>
            <person name="Branca A."/>
            <person name="Abraham A.L."/>
            <person name="Ceppi M."/>
            <person name="Conseiller E."/>
            <person name="Debuchy R."/>
            <person name="Malagnac F."/>
            <person name="Goarin A."/>
            <person name="Silar P."/>
            <person name="Lacoste S."/>
            <person name="Sallet E."/>
            <person name="Bensimon A."/>
            <person name="Giraud T."/>
            <person name="Brygoo Y."/>
        </authorList>
    </citation>
    <scope>NUCLEOTIDE SEQUENCE [LARGE SCALE GENOMIC DNA]</scope>
    <source>
        <strain evidence="1">FM164</strain>
    </source>
</reference>
<sequence>MEYTTTNKRARVDEAEDQYDYPRYKRPHFCQDGRERSYQETYRSRCDSCDRNHIGACTAFCRKCAEIGHSWRHCRLFVPEHIWRRRYRGSRTTLENFNITVPVINPAAGCTPASLNAAILYELDKALSGLNRKAGISTHSRISINNVNITTNILAPEPKDPPLPPDTSLMERVQRIPKGPKPNIPHFRPTEKLSFAQPLFGGLAFSQPVFGQTAFAQTFM</sequence>
<gene>
    <name evidence="1" type="ORF">PROQFM164_S02g003165</name>
</gene>
<organism evidence="1 2">
    <name type="scientific">Penicillium roqueforti (strain FM164)</name>
    <dbReference type="NCBI Taxonomy" id="1365484"/>
    <lineage>
        <taxon>Eukaryota</taxon>
        <taxon>Fungi</taxon>
        <taxon>Dikarya</taxon>
        <taxon>Ascomycota</taxon>
        <taxon>Pezizomycotina</taxon>
        <taxon>Eurotiomycetes</taxon>
        <taxon>Eurotiomycetidae</taxon>
        <taxon>Eurotiales</taxon>
        <taxon>Aspergillaceae</taxon>
        <taxon>Penicillium</taxon>
    </lineage>
</organism>
<keyword evidence="2" id="KW-1185">Reference proteome</keyword>